<sequence length="653" mass="73462">MWEEEEEQIREYGMSDSVWERLRNHPMYSPPPSPSSGKVFLISPQLYFSLPPPPSILISPTPQLHFSPPPTTSVRMSPYLDFPPPPPPRSFSLRSLFIECDTAIDTYQSLKEIIELRLQSNPSTQHARSSPRLIASTDMGEIRQCHSSRPLKRNLEDSLRDFCSTVEVALKYHVDLPWWWRPVKLNNTGDVGSLCEAVALAKPNDLEYIPLGPFLPPKSPKMVSILSYLSIVKISRKISIRLLQVLPLVQLPQTLQIVIVEEKMTQLLTCSGEFISQERQKERLMEAISPSMHEKHDSSLRCIRTPLHARSLPRTMAVLDGGEMVQLDSSKQQSLVAFDITKNSAHLVRASQSCSTISHLDETNSRETLKRKCITKSVLSFEDLQQHFSCKLDDAAKALDVSVSTVKRICRKHGIPRWPSQKKRKVSKMDCILLELQGKKDVSPTCSKMPADGQTERGNEMVAHLQDQNEGPNFLNIENGSNKESITTLISEHSVPVFEKDCILLEPQGEKNVSPTHNTPTNGQTEVGNGMVRHIQDQNGIVPEFIEGPNLSNTENRSNEKSLTSPNFQDSIPGNYLAMDFSISSTYTESGEARGSSELAFQPKELTPSMAYPNPNAFVFTQPHISLREMLIENVANSKNFSKSRIRLKSRRS</sequence>
<proteinExistence type="predicted"/>
<evidence type="ECO:0000313" key="1">
    <source>
        <dbReference type="EMBL" id="KAI7997424.1"/>
    </source>
</evidence>
<keyword evidence="2" id="KW-1185">Reference proteome</keyword>
<organism evidence="1 2">
    <name type="scientific">Camellia lanceoleosa</name>
    <dbReference type="NCBI Taxonomy" id="1840588"/>
    <lineage>
        <taxon>Eukaryota</taxon>
        <taxon>Viridiplantae</taxon>
        <taxon>Streptophyta</taxon>
        <taxon>Embryophyta</taxon>
        <taxon>Tracheophyta</taxon>
        <taxon>Spermatophyta</taxon>
        <taxon>Magnoliopsida</taxon>
        <taxon>eudicotyledons</taxon>
        <taxon>Gunneridae</taxon>
        <taxon>Pentapetalae</taxon>
        <taxon>asterids</taxon>
        <taxon>Ericales</taxon>
        <taxon>Theaceae</taxon>
        <taxon>Camellia</taxon>
    </lineage>
</organism>
<dbReference type="Proteomes" id="UP001060215">
    <property type="component" value="Chromosome 10"/>
</dbReference>
<dbReference type="EMBL" id="CM045767">
    <property type="protein sequence ID" value="KAI7997424.1"/>
    <property type="molecule type" value="Genomic_DNA"/>
</dbReference>
<evidence type="ECO:0000313" key="2">
    <source>
        <dbReference type="Proteomes" id="UP001060215"/>
    </source>
</evidence>
<protein>
    <submittedName>
        <fullName evidence="1">Protein NLP9</fullName>
    </submittedName>
</protein>
<gene>
    <name evidence="1" type="ORF">LOK49_LG10G02014</name>
</gene>
<comment type="caution">
    <text evidence="1">The sequence shown here is derived from an EMBL/GenBank/DDBJ whole genome shotgun (WGS) entry which is preliminary data.</text>
</comment>
<reference evidence="1 2" key="1">
    <citation type="journal article" date="2022" name="Plant J.">
        <title>Chromosome-level genome of Camellia lanceoleosa provides a valuable resource for understanding genome evolution and self-incompatibility.</title>
        <authorList>
            <person name="Gong W."/>
            <person name="Xiao S."/>
            <person name="Wang L."/>
            <person name="Liao Z."/>
            <person name="Chang Y."/>
            <person name="Mo W."/>
            <person name="Hu G."/>
            <person name="Li W."/>
            <person name="Zhao G."/>
            <person name="Zhu H."/>
            <person name="Hu X."/>
            <person name="Ji K."/>
            <person name="Xiang X."/>
            <person name="Song Q."/>
            <person name="Yuan D."/>
            <person name="Jin S."/>
            <person name="Zhang L."/>
        </authorList>
    </citation>
    <scope>NUCLEOTIDE SEQUENCE [LARGE SCALE GENOMIC DNA]</scope>
    <source>
        <strain evidence="1">SQ_2022a</strain>
    </source>
</reference>
<accession>A0ACC0G9E6</accession>
<name>A0ACC0G9E6_9ERIC</name>